<feature type="transmembrane region" description="Helical" evidence="6">
    <location>
        <begin position="84"/>
        <end position="109"/>
    </location>
</feature>
<keyword evidence="7" id="KW-0413">Isomerase</keyword>
<dbReference type="GO" id="GO:0016853">
    <property type="term" value="F:isomerase activity"/>
    <property type="evidence" value="ECO:0007669"/>
    <property type="project" value="UniProtKB-KW"/>
</dbReference>
<evidence type="ECO:0000256" key="6">
    <source>
        <dbReference type="SAM" id="Phobius"/>
    </source>
</evidence>
<comment type="subcellular location">
    <subcellularLocation>
        <location evidence="1">Cell membrane</location>
        <topology evidence="1">Multi-pass membrane protein</topology>
    </subcellularLocation>
</comment>
<dbReference type="AlphaFoldDB" id="A0A1B9E927"/>
<evidence type="ECO:0000313" key="7">
    <source>
        <dbReference type="EMBL" id="OCB78470.1"/>
    </source>
</evidence>
<feature type="transmembrane region" description="Helical" evidence="6">
    <location>
        <begin position="121"/>
        <end position="138"/>
    </location>
</feature>
<dbReference type="OrthoDB" id="105016at2"/>
<feature type="transmembrane region" description="Helical" evidence="6">
    <location>
        <begin position="21"/>
        <end position="39"/>
    </location>
</feature>
<evidence type="ECO:0000256" key="5">
    <source>
        <dbReference type="ARBA" id="ARBA00023136"/>
    </source>
</evidence>
<comment type="caution">
    <text evidence="7">The sequence shown here is derived from an EMBL/GenBank/DDBJ whole genome shotgun (WGS) entry which is preliminary data.</text>
</comment>
<feature type="transmembrane region" description="Helical" evidence="6">
    <location>
        <begin position="300"/>
        <end position="318"/>
    </location>
</feature>
<keyword evidence="8" id="KW-1185">Reference proteome</keyword>
<feature type="transmembrane region" description="Helical" evidence="6">
    <location>
        <begin position="51"/>
        <end position="72"/>
    </location>
</feature>
<keyword evidence="2" id="KW-1003">Cell membrane</keyword>
<keyword evidence="5 6" id="KW-0472">Membrane</keyword>
<feature type="transmembrane region" description="Helical" evidence="6">
    <location>
        <begin position="258"/>
        <end position="280"/>
    </location>
</feature>
<keyword evidence="3 6" id="KW-0812">Transmembrane</keyword>
<feature type="transmembrane region" description="Helical" evidence="6">
    <location>
        <begin position="392"/>
        <end position="412"/>
    </location>
</feature>
<evidence type="ECO:0000256" key="2">
    <source>
        <dbReference type="ARBA" id="ARBA00022475"/>
    </source>
</evidence>
<evidence type="ECO:0000256" key="1">
    <source>
        <dbReference type="ARBA" id="ARBA00004651"/>
    </source>
</evidence>
<accession>A0A1B9E927</accession>
<dbReference type="Proteomes" id="UP000093510">
    <property type="component" value="Unassembled WGS sequence"/>
</dbReference>
<sequence>MKIISNVMAKIPRKVSPEQRFMLTILLVNAGNYLYNLVLGRMLGPVAFSDAAILITLLLMLSFVGMTFQIVAAKYAVLYQDQMLLVFIKWVAKYALILGILFGAAIVFWHQQLQGLFHTKTAAMFFIFGIGIPLYFMMSINRGLYQGQNALHKLATTYQTEMASRLVVTIAALLLFPDSASSVIVALGIVFSFVFGLFPFQKTIFSAFQHPISTELDRRSIAAFFMLTAFYELTQIIINNSDIVLVKHYFDSQQAGLYASLALIGRVVYFVAWMFVMLLLPKVIQMKKDRQDTLPILLKYVGYISFLSVLIVGFTALFPELVVNAMFGHAYLSISFLLWKYALATSLFAVANIFAYYYLSLDHYVPVVVSAVLGTTQIGLIMRYHASLEQVVHMQIIAMVVLLFFQLCYFFYKNKKIK</sequence>
<dbReference type="EMBL" id="LVEP01000005">
    <property type="protein sequence ID" value="OCB78470.1"/>
    <property type="molecule type" value="Genomic_DNA"/>
</dbReference>
<evidence type="ECO:0000313" key="8">
    <source>
        <dbReference type="Proteomes" id="UP000093510"/>
    </source>
</evidence>
<protein>
    <submittedName>
        <fullName evidence="7">Sugar isomerase</fullName>
    </submittedName>
</protein>
<feature type="transmembrane region" description="Helical" evidence="6">
    <location>
        <begin position="182"/>
        <end position="200"/>
    </location>
</feature>
<name>A0A1B9E927_9FLAO</name>
<reference evidence="7 8" key="1">
    <citation type="submission" date="2016-03" db="EMBL/GenBank/DDBJ databases">
        <authorList>
            <person name="Ploux O."/>
        </authorList>
    </citation>
    <scope>NUCLEOTIDE SEQUENCE [LARGE SCALE GENOMIC DNA]</scope>
    <source>
        <strain evidence="7 8">LPB0076</strain>
    </source>
</reference>
<gene>
    <name evidence="7" type="ORF">LPBF_02095</name>
</gene>
<dbReference type="STRING" id="1763534.GCA_001831475_00477"/>
<evidence type="ECO:0000256" key="3">
    <source>
        <dbReference type="ARBA" id="ARBA00022692"/>
    </source>
</evidence>
<feature type="transmembrane region" description="Helical" evidence="6">
    <location>
        <begin position="338"/>
        <end position="359"/>
    </location>
</feature>
<dbReference type="InterPro" id="IPR050833">
    <property type="entry name" value="Poly_Biosynth_Transport"/>
</dbReference>
<evidence type="ECO:0000256" key="4">
    <source>
        <dbReference type="ARBA" id="ARBA00022989"/>
    </source>
</evidence>
<dbReference type="PANTHER" id="PTHR30250">
    <property type="entry name" value="PST FAMILY PREDICTED COLANIC ACID TRANSPORTER"/>
    <property type="match status" value="1"/>
</dbReference>
<dbReference type="GO" id="GO:0005886">
    <property type="term" value="C:plasma membrane"/>
    <property type="evidence" value="ECO:0007669"/>
    <property type="project" value="UniProtKB-SubCell"/>
</dbReference>
<feature type="transmembrane region" description="Helical" evidence="6">
    <location>
        <begin position="364"/>
        <end position="386"/>
    </location>
</feature>
<dbReference type="PANTHER" id="PTHR30250:SF28">
    <property type="entry name" value="POLYSACCHARIDE BIOSYNTHESIS PROTEIN"/>
    <property type="match status" value="1"/>
</dbReference>
<proteinExistence type="predicted"/>
<keyword evidence="4 6" id="KW-1133">Transmembrane helix</keyword>
<organism evidence="7 8">
    <name type="scientific">Flavobacterium crassostreae</name>
    <dbReference type="NCBI Taxonomy" id="1763534"/>
    <lineage>
        <taxon>Bacteria</taxon>
        <taxon>Pseudomonadati</taxon>
        <taxon>Bacteroidota</taxon>
        <taxon>Flavobacteriia</taxon>
        <taxon>Flavobacteriales</taxon>
        <taxon>Flavobacteriaceae</taxon>
        <taxon>Flavobacterium</taxon>
    </lineage>
</organism>
<dbReference type="RefSeq" id="WP_066331874.1">
    <property type="nucleotide sequence ID" value="NZ_CP017688.1"/>
</dbReference>